<protein>
    <submittedName>
        <fullName evidence="1">Type II toxin-antitoxin system HipA family toxin</fullName>
    </submittedName>
</protein>
<dbReference type="WBParaSite" id="MCU_007788-RA">
    <property type="protein sequence ID" value="MCU_007788-RA"/>
    <property type="gene ID" value="MCU_007788"/>
</dbReference>
<accession>A0A5K3FJ67</accession>
<evidence type="ECO:0000313" key="1">
    <source>
        <dbReference type="WBParaSite" id="MCU_007788-RA"/>
    </source>
</evidence>
<dbReference type="AlphaFoldDB" id="A0A5K3FJ67"/>
<reference evidence="1" key="1">
    <citation type="submission" date="2019-11" db="UniProtKB">
        <authorList>
            <consortium name="WormBaseParasite"/>
        </authorList>
    </citation>
    <scope>IDENTIFICATION</scope>
</reference>
<organism evidence="1">
    <name type="scientific">Mesocestoides corti</name>
    <name type="common">Flatworm</name>
    <dbReference type="NCBI Taxonomy" id="53468"/>
    <lineage>
        <taxon>Eukaryota</taxon>
        <taxon>Metazoa</taxon>
        <taxon>Spiralia</taxon>
        <taxon>Lophotrochozoa</taxon>
        <taxon>Platyhelminthes</taxon>
        <taxon>Cestoda</taxon>
        <taxon>Eucestoda</taxon>
        <taxon>Cyclophyllidea</taxon>
        <taxon>Mesocestoididae</taxon>
        <taxon>Mesocestoides</taxon>
    </lineage>
</organism>
<sequence>MFVLGEHGQEGEVRQPPAFVELDELCFDPGSGATPEWREVARQALNFFPRKSTHLP</sequence>
<name>A0A5K3FJ67_MESCO</name>
<proteinExistence type="predicted"/>